<proteinExistence type="predicted"/>
<sequence length="59" mass="6621">MGTIYVGLKAFMEALLKIYGPRLSIFCKAQPNQKFLIHPLNSNNTLKKTKGVLIICNLN</sequence>
<dbReference type="EMBL" id="CM047750">
    <property type="protein sequence ID" value="KAJ0007459.1"/>
    <property type="molecule type" value="Genomic_DNA"/>
</dbReference>
<organism evidence="1 2">
    <name type="scientific">Pistacia integerrima</name>
    <dbReference type="NCBI Taxonomy" id="434235"/>
    <lineage>
        <taxon>Eukaryota</taxon>
        <taxon>Viridiplantae</taxon>
        <taxon>Streptophyta</taxon>
        <taxon>Embryophyta</taxon>
        <taxon>Tracheophyta</taxon>
        <taxon>Spermatophyta</taxon>
        <taxon>Magnoliopsida</taxon>
        <taxon>eudicotyledons</taxon>
        <taxon>Gunneridae</taxon>
        <taxon>Pentapetalae</taxon>
        <taxon>rosids</taxon>
        <taxon>malvids</taxon>
        <taxon>Sapindales</taxon>
        <taxon>Anacardiaceae</taxon>
        <taxon>Pistacia</taxon>
    </lineage>
</organism>
<dbReference type="Proteomes" id="UP001163603">
    <property type="component" value="Chromosome 15"/>
</dbReference>
<evidence type="ECO:0000313" key="2">
    <source>
        <dbReference type="Proteomes" id="UP001163603"/>
    </source>
</evidence>
<evidence type="ECO:0000313" key="1">
    <source>
        <dbReference type="EMBL" id="KAJ0007459.1"/>
    </source>
</evidence>
<reference evidence="2" key="1">
    <citation type="journal article" date="2023" name="G3 (Bethesda)">
        <title>Genome assembly and association tests identify interacting loci associated with vigor, precocity, and sex in interspecific pistachio rootstocks.</title>
        <authorList>
            <person name="Palmer W."/>
            <person name="Jacygrad E."/>
            <person name="Sagayaradj S."/>
            <person name="Cavanaugh K."/>
            <person name="Han R."/>
            <person name="Bertier L."/>
            <person name="Beede B."/>
            <person name="Kafkas S."/>
            <person name="Golino D."/>
            <person name="Preece J."/>
            <person name="Michelmore R."/>
        </authorList>
    </citation>
    <scope>NUCLEOTIDE SEQUENCE [LARGE SCALE GENOMIC DNA]</scope>
</reference>
<protein>
    <submittedName>
        <fullName evidence="1">Uncharacterized protein</fullName>
    </submittedName>
</protein>
<name>A0ACC0X0U5_9ROSI</name>
<keyword evidence="2" id="KW-1185">Reference proteome</keyword>
<accession>A0ACC0X0U5</accession>
<comment type="caution">
    <text evidence="1">The sequence shown here is derived from an EMBL/GenBank/DDBJ whole genome shotgun (WGS) entry which is preliminary data.</text>
</comment>
<gene>
    <name evidence="1" type="ORF">Pint_28842</name>
</gene>